<feature type="compositionally biased region" description="Basic and acidic residues" evidence="1">
    <location>
        <begin position="907"/>
        <end position="924"/>
    </location>
</feature>
<evidence type="ECO:0000313" key="4">
    <source>
        <dbReference type="Proteomes" id="UP001218188"/>
    </source>
</evidence>
<dbReference type="Proteomes" id="UP001218188">
    <property type="component" value="Unassembled WGS sequence"/>
</dbReference>
<dbReference type="GO" id="GO:0005085">
    <property type="term" value="F:guanyl-nucleotide exchange factor activity"/>
    <property type="evidence" value="ECO:0007669"/>
    <property type="project" value="InterPro"/>
</dbReference>
<feature type="compositionally biased region" description="Basic and acidic residues" evidence="1">
    <location>
        <begin position="571"/>
        <end position="582"/>
    </location>
</feature>
<feature type="compositionally biased region" description="Basic and acidic residues" evidence="1">
    <location>
        <begin position="937"/>
        <end position="960"/>
    </location>
</feature>
<feature type="compositionally biased region" description="Low complexity" evidence="1">
    <location>
        <begin position="1268"/>
        <end position="1293"/>
    </location>
</feature>
<feature type="compositionally biased region" description="Pro residues" evidence="1">
    <location>
        <begin position="17"/>
        <end position="28"/>
    </location>
</feature>
<dbReference type="SUPFAM" id="SSF48065">
    <property type="entry name" value="DBL homology domain (DH-domain)"/>
    <property type="match status" value="1"/>
</dbReference>
<feature type="compositionally biased region" description="Polar residues" evidence="1">
    <location>
        <begin position="1318"/>
        <end position="1327"/>
    </location>
</feature>
<dbReference type="EMBL" id="JARJCM010000231">
    <property type="protein sequence ID" value="KAJ7021456.1"/>
    <property type="molecule type" value="Genomic_DNA"/>
</dbReference>
<gene>
    <name evidence="3" type="ORF">C8F04DRAFT_1140871</name>
</gene>
<feature type="region of interest" description="Disordered" evidence="1">
    <location>
        <begin position="500"/>
        <end position="734"/>
    </location>
</feature>
<feature type="compositionally biased region" description="Basic and acidic residues" evidence="1">
    <location>
        <begin position="314"/>
        <end position="338"/>
    </location>
</feature>
<evidence type="ECO:0000313" key="3">
    <source>
        <dbReference type="EMBL" id="KAJ7021456.1"/>
    </source>
</evidence>
<feature type="compositionally biased region" description="Basic and acidic residues" evidence="1">
    <location>
        <begin position="715"/>
        <end position="730"/>
    </location>
</feature>
<feature type="compositionally biased region" description="Low complexity" evidence="1">
    <location>
        <begin position="40"/>
        <end position="63"/>
    </location>
</feature>
<feature type="compositionally biased region" description="Low complexity" evidence="1">
    <location>
        <begin position="1"/>
        <end position="16"/>
    </location>
</feature>
<accession>A0AAD6WS11</accession>
<feature type="compositionally biased region" description="Low complexity" evidence="1">
    <location>
        <begin position="678"/>
        <end position="695"/>
    </location>
</feature>
<feature type="compositionally biased region" description="Low complexity" evidence="1">
    <location>
        <begin position="515"/>
        <end position="528"/>
    </location>
</feature>
<protein>
    <recommendedName>
        <fullName evidence="2">DH domain-containing protein</fullName>
    </recommendedName>
</protein>
<dbReference type="InterPro" id="IPR000219">
    <property type="entry name" value="DH_dom"/>
</dbReference>
<feature type="compositionally biased region" description="Basic and acidic residues" evidence="1">
    <location>
        <begin position="529"/>
        <end position="542"/>
    </location>
</feature>
<name>A0AAD6WS11_9AGAR</name>
<feature type="compositionally biased region" description="Low complexity" evidence="1">
    <location>
        <begin position="97"/>
        <end position="112"/>
    </location>
</feature>
<dbReference type="InterPro" id="IPR035899">
    <property type="entry name" value="DBL_dom_sf"/>
</dbReference>
<feature type="compositionally biased region" description="Acidic residues" evidence="1">
    <location>
        <begin position="795"/>
        <end position="807"/>
    </location>
</feature>
<feature type="compositionally biased region" description="Low complexity" evidence="1">
    <location>
        <begin position="283"/>
        <end position="298"/>
    </location>
</feature>
<feature type="region of interest" description="Disordered" evidence="1">
    <location>
        <begin position="1218"/>
        <end position="1340"/>
    </location>
</feature>
<dbReference type="PROSITE" id="PS50010">
    <property type="entry name" value="DH_2"/>
    <property type="match status" value="1"/>
</dbReference>
<feature type="region of interest" description="Disordered" evidence="1">
    <location>
        <begin position="465"/>
        <end position="485"/>
    </location>
</feature>
<feature type="region of interest" description="Disordered" evidence="1">
    <location>
        <begin position="790"/>
        <end position="825"/>
    </location>
</feature>
<evidence type="ECO:0000259" key="2">
    <source>
        <dbReference type="PROSITE" id="PS50010"/>
    </source>
</evidence>
<dbReference type="InterPro" id="IPR051092">
    <property type="entry name" value="FYVE_RhoGEF_PH"/>
</dbReference>
<feature type="domain" description="DH" evidence="2">
    <location>
        <begin position="983"/>
        <end position="1201"/>
    </location>
</feature>
<feature type="compositionally biased region" description="Pro residues" evidence="1">
    <location>
        <begin position="552"/>
        <end position="570"/>
    </location>
</feature>
<dbReference type="GO" id="GO:0005737">
    <property type="term" value="C:cytoplasm"/>
    <property type="evidence" value="ECO:0007669"/>
    <property type="project" value="TreeGrafter"/>
</dbReference>
<feature type="compositionally biased region" description="Basic and acidic residues" evidence="1">
    <location>
        <begin position="646"/>
        <end position="659"/>
    </location>
</feature>
<feature type="compositionally biased region" description="Low complexity" evidence="1">
    <location>
        <begin position="226"/>
        <end position="250"/>
    </location>
</feature>
<comment type="caution">
    <text evidence="3">The sequence shown here is derived from an EMBL/GenBank/DDBJ whole genome shotgun (WGS) entry which is preliminary data.</text>
</comment>
<keyword evidence="4" id="KW-1185">Reference proteome</keyword>
<feature type="region of interest" description="Disordered" evidence="1">
    <location>
        <begin position="1"/>
        <end position="364"/>
    </location>
</feature>
<sequence>MPLSRANTSSRSNSRSPLPPSPRPPTFLPPSHYAEAGGLSPRTRSDSLASSSDSHSSSHQTPLESRRNSAFMPISSNSDSSFEFARPLESTPNKRFSIASSSKASGSKNSASLRSKRESHMTNLPLVEAQLLPSLRDTIDRMTRPPSRAFVSSLPPKDDLGSPDEPPPATSAYMSSPRTPMIPVPDESSYSASPAAPSTPKPLKSALRAPTPKLQLRSPRSPTPTAPVTTTSSRGPSKTTTASTSTSTSAHPPRNRPRSRTDPGAAPLQKPPSFDTPTVTTPNSAQKSSNAKSAAGSSIPRPRLPGRSASSTPRPHDDFSSSSDLELRYELAARDRRSLRVVNGGGGAPSSSSESDGEGETRANANVGVGLGLGLGAPIAAATAARRPVSSFASKLRARFTGAGTGTGGQPANISIPTPAAEYASAHSNAHTPVAAHVPPVDEAAERRRRELLGLVKGLDRLGVGGHEQEYDDSANGGEYEGGYEDEYAGGEVVVSGSGRVDFNASSQTPRVMVSSSSSRDGLGLGRDQPARERERERDRTSTWKKSRSLSPAPPPPHSPLQQQRPPPPPPKEDRYLEESRAGRKSRSPVIRQSGRPTSSTSHAHGEQGAGVRIPDALRRHSVYHAHSAPAAPDEYTPPAPEMEEYDRLTRSPESLYHEEEQDGQGEEDTDGRWAKELQSQLQPQPQNPRNTQRSSSSAHAQEDDTYLRPHHRHSNTDQRLRQRHSHDDLAGSDTVLLALRSRVAAARERAALGIPPSASECGVGGDQGQRMSYMDSGASLARVGRAWGEREGDLDGDGDEDSDGYAEDGIAVGSGRNAGRGRGAGDLSFGAERLFRTLSGRTVVVGRGGGRGVRHESWDEEQEGEYAFGQEDILKGRASVDGGRPTSVAFSQSSSASSVYADEGEDGRGSEREDEHEDAREAWGGEELPEEEEEEERRGGENKERSPVDHPKDGQAHDVWRSSISTVTLAAIRDRYGAPELRRQEAIHALCVTEEAFVERLTTTIDLFILPLRMQDSKHYIAGVPTDIAKLFDWLEDILNLHTQLLAALRRVREAQTPVVVRIAEAIRGSFVKELGVYQPYLARLVVVADTIARLVGDETSDFGEFVRIQEGVQECRGWSLESLLVDPVTRLGRYPAMFRKLLEHTPKSHADYIPTFGLLHSTELVIKVMTEVKIREDEYDLVKSMSQRIKGLPSSVSLAKRGRRLLFQGQLLRVRRDPSDETSVRPPPFNEHSSLHLGEPPAPARRSSSLVDAIHDWDQRRERSGSVKSNVSSSTTASFSSYSDHSSTASSELPRTPSSPHFPSRSAIPIPKSKLAGSSRSSVPQEVSRPYPNTPSAPRLEETQAIHVLVFTDCVVVAASKSRHNGSEEWTLLETVGIGRVLSVKEFSEESNNTTSPLLELDIIPLDLKNLDQGAISDGASLEVLHLRVSPLANNEELHKTWLSAFQQSSKLTLRSVSIPDSDWNGLSLPQRALPKSPSLIAEMRHGNASPPRQEREEREWWSSCFHQVLKEFQSRDVF</sequence>
<organism evidence="3 4">
    <name type="scientific">Mycena alexandri</name>
    <dbReference type="NCBI Taxonomy" id="1745969"/>
    <lineage>
        <taxon>Eukaryota</taxon>
        <taxon>Fungi</taxon>
        <taxon>Dikarya</taxon>
        <taxon>Basidiomycota</taxon>
        <taxon>Agaricomycotina</taxon>
        <taxon>Agaricomycetes</taxon>
        <taxon>Agaricomycetidae</taxon>
        <taxon>Agaricales</taxon>
        <taxon>Marasmiineae</taxon>
        <taxon>Mycenaceae</taxon>
        <taxon>Mycena</taxon>
    </lineage>
</organism>
<dbReference type="PANTHER" id="PTHR12673:SF159">
    <property type="entry name" value="LD03170P"/>
    <property type="match status" value="1"/>
</dbReference>
<reference evidence="3" key="1">
    <citation type="submission" date="2023-03" db="EMBL/GenBank/DDBJ databases">
        <title>Massive genome expansion in bonnet fungi (Mycena s.s.) driven by repeated elements and novel gene families across ecological guilds.</title>
        <authorList>
            <consortium name="Lawrence Berkeley National Laboratory"/>
            <person name="Harder C.B."/>
            <person name="Miyauchi S."/>
            <person name="Viragh M."/>
            <person name="Kuo A."/>
            <person name="Thoen E."/>
            <person name="Andreopoulos B."/>
            <person name="Lu D."/>
            <person name="Skrede I."/>
            <person name="Drula E."/>
            <person name="Henrissat B."/>
            <person name="Morin E."/>
            <person name="Kohler A."/>
            <person name="Barry K."/>
            <person name="LaButti K."/>
            <person name="Morin E."/>
            <person name="Salamov A."/>
            <person name="Lipzen A."/>
            <person name="Mereny Z."/>
            <person name="Hegedus B."/>
            <person name="Baldrian P."/>
            <person name="Stursova M."/>
            <person name="Weitz H."/>
            <person name="Taylor A."/>
            <person name="Grigoriev I.V."/>
            <person name="Nagy L.G."/>
            <person name="Martin F."/>
            <person name="Kauserud H."/>
        </authorList>
    </citation>
    <scope>NUCLEOTIDE SEQUENCE</scope>
    <source>
        <strain evidence="3">CBHHK200</strain>
    </source>
</reference>
<proteinExistence type="predicted"/>
<dbReference type="Gene3D" id="1.20.900.10">
    <property type="entry name" value="Dbl homology (DH) domain"/>
    <property type="match status" value="1"/>
</dbReference>
<feature type="compositionally biased region" description="Low complexity" evidence="1">
    <location>
        <begin position="188"/>
        <end position="206"/>
    </location>
</feature>
<dbReference type="Pfam" id="PF00621">
    <property type="entry name" value="RhoGEF"/>
    <property type="match status" value="1"/>
</dbReference>
<feature type="compositionally biased region" description="Low complexity" evidence="1">
    <location>
        <begin position="888"/>
        <end position="900"/>
    </location>
</feature>
<dbReference type="PANTHER" id="PTHR12673">
    <property type="entry name" value="FACIOGENITAL DYSPLASIA PROTEIN"/>
    <property type="match status" value="1"/>
</dbReference>
<feature type="region of interest" description="Disordered" evidence="1">
    <location>
        <begin position="878"/>
        <end position="960"/>
    </location>
</feature>
<feature type="compositionally biased region" description="Basic and acidic residues" evidence="1">
    <location>
        <begin position="1255"/>
        <end position="1267"/>
    </location>
</feature>
<feature type="compositionally biased region" description="Acidic residues" evidence="1">
    <location>
        <begin position="660"/>
        <end position="670"/>
    </location>
</feature>
<evidence type="ECO:0000256" key="1">
    <source>
        <dbReference type="SAM" id="MobiDB-lite"/>
    </source>
</evidence>
<dbReference type="SMART" id="SM00325">
    <property type="entry name" value="RhoGEF"/>
    <property type="match status" value="1"/>
</dbReference>